<gene>
    <name evidence="9" type="primary">rbsK</name>
    <name evidence="11" type="ORF">DD728_07760</name>
</gene>
<dbReference type="UniPathway" id="UPA00916">
    <property type="reaction ID" value="UER00889"/>
</dbReference>
<feature type="domain" description="Carbohydrate kinase PfkB" evidence="10">
    <location>
        <begin position="35"/>
        <end position="326"/>
    </location>
</feature>
<feature type="binding site" evidence="9">
    <location>
        <position position="314"/>
    </location>
    <ligand>
        <name>K(+)</name>
        <dbReference type="ChEBI" id="CHEBI:29103"/>
    </ligand>
</feature>
<dbReference type="PRINTS" id="PR00990">
    <property type="entry name" value="RIBOKINASE"/>
</dbReference>
<feature type="binding site" evidence="9">
    <location>
        <position position="278"/>
    </location>
    <ligand>
        <name>K(+)</name>
        <dbReference type="ChEBI" id="CHEBI:29103"/>
    </ligand>
</feature>
<keyword evidence="5 9" id="KW-0067">ATP-binding</keyword>
<comment type="caution">
    <text evidence="11">The sequence shown here is derived from an EMBL/GenBank/DDBJ whole genome shotgun (WGS) entry which is preliminary data.</text>
</comment>
<evidence type="ECO:0000259" key="10">
    <source>
        <dbReference type="Pfam" id="PF00294"/>
    </source>
</evidence>
<keyword evidence="8 9" id="KW-0119">Carbohydrate metabolism</keyword>
<dbReference type="GO" id="GO:0005524">
    <property type="term" value="F:ATP binding"/>
    <property type="evidence" value="ECO:0007669"/>
    <property type="project" value="UniProtKB-UniRule"/>
</dbReference>
<accession>A0A356W6V7</accession>
<dbReference type="AlphaFoldDB" id="A0A356W6V7"/>
<protein>
    <recommendedName>
        <fullName evidence="9">Ribokinase</fullName>
        <shortName evidence="9">RK</shortName>
        <ecNumber evidence="9">2.7.1.15</ecNumber>
    </recommendedName>
</protein>
<dbReference type="Gene3D" id="3.40.1190.20">
    <property type="match status" value="1"/>
</dbReference>
<feature type="binding site" evidence="9">
    <location>
        <position position="214"/>
    </location>
    <ligand>
        <name>ATP</name>
        <dbReference type="ChEBI" id="CHEBI:30616"/>
    </ligand>
</feature>
<evidence type="ECO:0000256" key="1">
    <source>
        <dbReference type="ARBA" id="ARBA00022679"/>
    </source>
</evidence>
<comment type="function">
    <text evidence="9">Catalyzes the phosphorylation of ribose at O-5 in a reaction requiring ATP and magnesium. The resulting D-ribose-5-phosphate can then be used either for sythesis of nucleotides, histidine, and tryptophan, or as a component of the pentose phosphate pathway.</text>
</comment>
<feature type="binding site" evidence="9">
    <location>
        <position position="169"/>
    </location>
    <ligand>
        <name>substrate</name>
    </ligand>
</feature>
<evidence type="ECO:0000256" key="9">
    <source>
        <dbReference type="HAMAP-Rule" id="MF_01987"/>
    </source>
</evidence>
<comment type="catalytic activity">
    <reaction evidence="9">
        <text>D-ribose + ATP = D-ribose 5-phosphate + ADP + H(+)</text>
        <dbReference type="Rhea" id="RHEA:13697"/>
        <dbReference type="ChEBI" id="CHEBI:15378"/>
        <dbReference type="ChEBI" id="CHEBI:30616"/>
        <dbReference type="ChEBI" id="CHEBI:47013"/>
        <dbReference type="ChEBI" id="CHEBI:78346"/>
        <dbReference type="ChEBI" id="CHEBI:456216"/>
        <dbReference type="EC" id="2.7.1.15"/>
    </reaction>
</comment>
<reference evidence="11 12" key="1">
    <citation type="journal article" date="2018" name="Nat. Biotechnol.">
        <title>A standardized bacterial taxonomy based on genome phylogeny substantially revises the tree of life.</title>
        <authorList>
            <person name="Parks D.H."/>
            <person name="Chuvochina M."/>
            <person name="Waite D.W."/>
            <person name="Rinke C."/>
            <person name="Skarshewski A."/>
            <person name="Chaumeil P.A."/>
            <person name="Hugenholtz P."/>
        </authorList>
    </citation>
    <scope>NUCLEOTIDE SEQUENCE [LARGE SCALE GENOMIC DNA]</scope>
    <source>
        <strain evidence="11">UBA10378</strain>
    </source>
</reference>
<evidence type="ECO:0000256" key="7">
    <source>
        <dbReference type="ARBA" id="ARBA00022958"/>
    </source>
</evidence>
<evidence type="ECO:0000256" key="8">
    <source>
        <dbReference type="ARBA" id="ARBA00023277"/>
    </source>
</evidence>
<dbReference type="PANTHER" id="PTHR10584:SF166">
    <property type="entry name" value="RIBOKINASE"/>
    <property type="match status" value="1"/>
</dbReference>
<dbReference type="EMBL" id="DOGS01000159">
    <property type="protein sequence ID" value="HBQ48768.1"/>
    <property type="molecule type" value="Genomic_DNA"/>
</dbReference>
<comment type="activity regulation">
    <text evidence="9">Activated by a monovalent cation that binds near, but not in, the active site. The most likely occupant of the site in vivo is potassium. Ion binding induces a conformational change that may alter substrate affinity.</text>
</comment>
<comment type="subcellular location">
    <subcellularLocation>
        <location evidence="9">Cytoplasm</location>
    </subcellularLocation>
</comment>
<comment type="cofactor">
    <cofactor evidence="9">
        <name>Mg(2+)</name>
        <dbReference type="ChEBI" id="CHEBI:18420"/>
    </cofactor>
    <text evidence="9">Requires a divalent cation, most likely magnesium in vivo, as an electrophilic catalyst to aid phosphoryl group transfer. It is the chelate of the metal and the nucleotide that is the actual substrate.</text>
</comment>
<dbReference type="GO" id="GO:0019303">
    <property type="term" value="P:D-ribose catabolic process"/>
    <property type="evidence" value="ECO:0007669"/>
    <property type="project" value="UniProtKB-UniRule"/>
</dbReference>
<sequence length="344" mass="36183">MGARRSALAWHCPDPVASGVQQELICSRSGGDQLMADLTILGSVNLDVVLRVASLPRPGETVSATGSDHYLGGKGANQAVAAARSGVNLEFHACLGDDEDGAWLISELEVLSVPSGDIEKLPSMRSGRAYICVDAAGENHIVVDAGANAQLKVVPPKRADAKVVLSQLETPIETTLAYCASLAGSNTTAVLNAAPAILRARDDLFHVMNIIVMNESELAFYAEIESLPEDIEDITRIARTLLSRADQVIIVTCGAAGALAISRNHLHVTPARRTKARDTTGSGDCFCGTLCARLAMGDQLDAAMQYASIAASLSVEKDGAAASMPSREDVELIIFEMESEEVPG</sequence>
<comment type="caution">
    <text evidence="9">Lacks conserved residue(s) required for the propagation of feature annotation.</text>
</comment>
<dbReference type="SUPFAM" id="SSF53613">
    <property type="entry name" value="Ribokinase-like"/>
    <property type="match status" value="1"/>
</dbReference>
<dbReference type="InterPro" id="IPR002139">
    <property type="entry name" value="Ribo/fructo_kinase"/>
</dbReference>
<evidence type="ECO:0000313" key="12">
    <source>
        <dbReference type="Proteomes" id="UP000263957"/>
    </source>
</evidence>
<dbReference type="Proteomes" id="UP000263957">
    <property type="component" value="Unassembled WGS sequence"/>
</dbReference>
<feature type="binding site" evidence="9">
    <location>
        <position position="317"/>
    </location>
    <ligand>
        <name>K(+)</name>
        <dbReference type="ChEBI" id="CHEBI:29103"/>
    </ligand>
</feature>
<feature type="binding site" evidence="9">
    <location>
        <position position="284"/>
    </location>
    <ligand>
        <name>substrate</name>
    </ligand>
</feature>
<feature type="binding site" evidence="9">
    <location>
        <position position="323"/>
    </location>
    <ligand>
        <name>K(+)</name>
        <dbReference type="ChEBI" id="CHEBI:29103"/>
    </ligand>
</feature>
<feature type="binding site" evidence="9">
    <location>
        <begin position="45"/>
        <end position="47"/>
    </location>
    <ligand>
        <name>substrate</name>
    </ligand>
</feature>
<evidence type="ECO:0000256" key="6">
    <source>
        <dbReference type="ARBA" id="ARBA00022842"/>
    </source>
</evidence>
<dbReference type="InterPro" id="IPR011877">
    <property type="entry name" value="Ribokinase"/>
</dbReference>
<feature type="binding site" evidence="9">
    <location>
        <begin position="252"/>
        <end position="257"/>
    </location>
    <ligand>
        <name>ATP</name>
        <dbReference type="ChEBI" id="CHEBI:30616"/>
    </ligand>
</feature>
<dbReference type="PANTHER" id="PTHR10584">
    <property type="entry name" value="SUGAR KINASE"/>
    <property type="match status" value="1"/>
</dbReference>
<dbReference type="GO" id="GO:0004747">
    <property type="term" value="F:ribokinase activity"/>
    <property type="evidence" value="ECO:0007669"/>
    <property type="project" value="UniProtKB-UniRule"/>
</dbReference>
<dbReference type="GO" id="GO:0005829">
    <property type="term" value="C:cytosol"/>
    <property type="evidence" value="ECO:0007669"/>
    <property type="project" value="TreeGrafter"/>
</dbReference>
<feature type="binding site" evidence="9">
    <location>
        <position position="280"/>
    </location>
    <ligand>
        <name>K(+)</name>
        <dbReference type="ChEBI" id="CHEBI:29103"/>
    </ligand>
</feature>
<feature type="active site" description="Proton acceptor" evidence="9">
    <location>
        <position position="284"/>
    </location>
</feature>
<dbReference type="InterPro" id="IPR011611">
    <property type="entry name" value="PfkB_dom"/>
</dbReference>
<dbReference type="HAMAP" id="MF_01987">
    <property type="entry name" value="Ribokinase"/>
    <property type="match status" value="1"/>
</dbReference>
<keyword evidence="7 9" id="KW-0630">Potassium</keyword>
<keyword evidence="3 9" id="KW-0547">Nucleotide-binding</keyword>
<comment type="similarity">
    <text evidence="9">Belongs to the carbohydrate kinase PfkB family. Ribokinase subfamily.</text>
</comment>
<keyword evidence="9" id="KW-0963">Cytoplasm</keyword>
<organism evidence="11 12">
    <name type="scientific">Hyphomonas atlantica</name>
    <dbReference type="NCBI Taxonomy" id="1280948"/>
    <lineage>
        <taxon>Bacteria</taxon>
        <taxon>Pseudomonadati</taxon>
        <taxon>Pseudomonadota</taxon>
        <taxon>Alphaproteobacteria</taxon>
        <taxon>Hyphomonadales</taxon>
        <taxon>Hyphomonadaceae</taxon>
        <taxon>Hyphomonas</taxon>
    </lineage>
</organism>
<evidence type="ECO:0000256" key="3">
    <source>
        <dbReference type="ARBA" id="ARBA00022741"/>
    </source>
</evidence>
<evidence type="ECO:0000313" key="11">
    <source>
        <dbReference type="EMBL" id="HBQ48768.1"/>
    </source>
</evidence>
<evidence type="ECO:0000256" key="2">
    <source>
        <dbReference type="ARBA" id="ARBA00022723"/>
    </source>
</evidence>
<comment type="pathway">
    <text evidence="9">Carbohydrate metabolism; D-ribose degradation; D-ribose 5-phosphate from beta-D-ribopyranose: step 2/2.</text>
</comment>
<keyword evidence="6 9" id="KW-0460">Magnesium</keyword>
<dbReference type="GO" id="GO:0046872">
    <property type="term" value="F:metal ion binding"/>
    <property type="evidence" value="ECO:0007669"/>
    <property type="project" value="UniProtKB-KW"/>
</dbReference>
<evidence type="ECO:0000256" key="4">
    <source>
        <dbReference type="ARBA" id="ARBA00022777"/>
    </source>
</evidence>
<evidence type="ECO:0000256" key="5">
    <source>
        <dbReference type="ARBA" id="ARBA00022840"/>
    </source>
</evidence>
<feature type="binding site" evidence="9">
    <location>
        <begin position="283"/>
        <end position="284"/>
    </location>
    <ligand>
        <name>ATP</name>
        <dbReference type="ChEBI" id="CHEBI:30616"/>
    </ligand>
</feature>
<dbReference type="InterPro" id="IPR029056">
    <property type="entry name" value="Ribokinase-like"/>
</dbReference>
<dbReference type="Pfam" id="PF00294">
    <property type="entry name" value="PfkB"/>
    <property type="match status" value="1"/>
</dbReference>
<proteinExistence type="inferred from homology"/>
<comment type="subunit">
    <text evidence="9">Homodimer.</text>
</comment>
<dbReference type="EC" id="2.7.1.15" evidence="9"/>
<keyword evidence="2 9" id="KW-0479">Metal-binding</keyword>
<keyword evidence="1 9" id="KW-0808">Transferase</keyword>
<name>A0A356W6V7_9PROT</name>
<keyword evidence="4 9" id="KW-0418">Kinase</keyword>
<feature type="binding site" evidence="9">
    <location>
        <begin position="73"/>
        <end position="77"/>
    </location>
    <ligand>
        <name>substrate</name>
    </ligand>
</feature>
<feature type="binding site" evidence="9">
    <location>
        <position position="319"/>
    </location>
    <ligand>
        <name>K(+)</name>
        <dbReference type="ChEBI" id="CHEBI:29103"/>
    </ligand>
</feature>
<dbReference type="CDD" id="cd01174">
    <property type="entry name" value="ribokinase"/>
    <property type="match status" value="1"/>
</dbReference>